<evidence type="ECO:0000256" key="1">
    <source>
        <dbReference type="ARBA" id="ARBA00022490"/>
    </source>
</evidence>
<comment type="similarity">
    <text evidence="9">Belongs to the dethiobiotin synthetase family.</text>
</comment>
<proteinExistence type="inferred from homology"/>
<feature type="binding site" evidence="9">
    <location>
        <begin position="12"/>
        <end position="17"/>
    </location>
    <ligand>
        <name>ATP</name>
        <dbReference type="ChEBI" id="CHEBI:30616"/>
    </ligand>
</feature>
<comment type="pathway">
    <text evidence="9">Cofactor biosynthesis; biotin biosynthesis; biotin from 7,8-diaminononanoate: step 1/2.</text>
</comment>
<feature type="binding site" evidence="9">
    <location>
        <position position="41"/>
    </location>
    <ligand>
        <name>substrate</name>
    </ligand>
</feature>
<comment type="subcellular location">
    <subcellularLocation>
        <location evidence="9">Cytoplasm</location>
    </subcellularLocation>
</comment>
<comment type="catalytic activity">
    <reaction evidence="9">
        <text>(7R,8S)-7,8-diammoniononanoate + CO2 + ATP = (4R,5S)-dethiobiotin + ADP + phosphate + 3 H(+)</text>
        <dbReference type="Rhea" id="RHEA:15805"/>
        <dbReference type="ChEBI" id="CHEBI:15378"/>
        <dbReference type="ChEBI" id="CHEBI:16526"/>
        <dbReference type="ChEBI" id="CHEBI:30616"/>
        <dbReference type="ChEBI" id="CHEBI:43474"/>
        <dbReference type="ChEBI" id="CHEBI:149469"/>
        <dbReference type="ChEBI" id="CHEBI:149473"/>
        <dbReference type="ChEBI" id="CHEBI:456216"/>
        <dbReference type="EC" id="6.3.3.3"/>
    </reaction>
</comment>
<evidence type="ECO:0000256" key="2">
    <source>
        <dbReference type="ARBA" id="ARBA00022598"/>
    </source>
</evidence>
<dbReference type="RefSeq" id="WP_275475532.1">
    <property type="nucleotide sequence ID" value="NZ_CP162940.1"/>
</dbReference>
<dbReference type="InterPro" id="IPR004472">
    <property type="entry name" value="DTB_synth_BioD"/>
</dbReference>
<comment type="caution">
    <text evidence="9">Lacks conserved residue(s) required for the propagation of feature annotation.</text>
</comment>
<dbReference type="CDD" id="cd03109">
    <property type="entry name" value="DTBS"/>
    <property type="match status" value="1"/>
</dbReference>
<feature type="binding site" evidence="9">
    <location>
        <begin position="204"/>
        <end position="206"/>
    </location>
    <ligand>
        <name>ATP</name>
        <dbReference type="ChEBI" id="CHEBI:30616"/>
    </ligand>
</feature>
<keyword evidence="4 9" id="KW-0547">Nucleotide-binding</keyword>
<dbReference type="Gene3D" id="3.40.50.300">
    <property type="entry name" value="P-loop containing nucleotide triphosphate hydrolases"/>
    <property type="match status" value="1"/>
</dbReference>
<accession>A0ABV5A8N8</accession>
<comment type="catalytic activity">
    <reaction evidence="8">
        <text>(7R,8S)-8-amino-7-(carboxyamino)nonanoate + ATP = (4R,5S)-dethiobiotin + ADP + phosphate + H(+)</text>
        <dbReference type="Rhea" id="RHEA:63684"/>
        <dbReference type="ChEBI" id="CHEBI:15378"/>
        <dbReference type="ChEBI" id="CHEBI:30616"/>
        <dbReference type="ChEBI" id="CHEBI:43474"/>
        <dbReference type="ChEBI" id="CHEBI:149470"/>
        <dbReference type="ChEBI" id="CHEBI:149473"/>
        <dbReference type="ChEBI" id="CHEBI:456216"/>
    </reaction>
</comment>
<feature type="binding site" evidence="9">
    <location>
        <position position="51"/>
    </location>
    <ligand>
        <name>Mg(2+)</name>
        <dbReference type="ChEBI" id="CHEBI:18420"/>
    </ligand>
</feature>
<feature type="binding site" evidence="9">
    <location>
        <begin position="112"/>
        <end position="115"/>
    </location>
    <ligand>
        <name>ATP</name>
        <dbReference type="ChEBI" id="CHEBI:30616"/>
    </ligand>
</feature>
<evidence type="ECO:0000256" key="9">
    <source>
        <dbReference type="HAMAP-Rule" id="MF_00336"/>
    </source>
</evidence>
<feature type="binding site" evidence="9">
    <location>
        <position position="112"/>
    </location>
    <ligand>
        <name>Mg(2+)</name>
        <dbReference type="ChEBI" id="CHEBI:18420"/>
    </ligand>
</feature>
<feature type="binding site" evidence="9">
    <location>
        <position position="16"/>
    </location>
    <ligand>
        <name>Mg(2+)</name>
        <dbReference type="ChEBI" id="CHEBI:18420"/>
    </ligand>
</feature>
<organism evidence="10 11">
    <name type="scientific">Alicyclobacillus fastidiosus</name>
    <dbReference type="NCBI Taxonomy" id="392011"/>
    <lineage>
        <taxon>Bacteria</taxon>
        <taxon>Bacillati</taxon>
        <taxon>Bacillota</taxon>
        <taxon>Bacilli</taxon>
        <taxon>Bacillales</taxon>
        <taxon>Alicyclobacillaceae</taxon>
        <taxon>Alicyclobacillus</taxon>
    </lineage>
</organism>
<evidence type="ECO:0000256" key="3">
    <source>
        <dbReference type="ARBA" id="ARBA00022723"/>
    </source>
</evidence>
<feature type="binding site" evidence="9">
    <location>
        <position position="51"/>
    </location>
    <ligand>
        <name>ATP</name>
        <dbReference type="ChEBI" id="CHEBI:30616"/>
    </ligand>
</feature>
<dbReference type="InterPro" id="IPR027417">
    <property type="entry name" value="P-loop_NTPase"/>
</dbReference>
<evidence type="ECO:0000313" key="10">
    <source>
        <dbReference type="EMBL" id="MFB5188690.1"/>
    </source>
</evidence>
<evidence type="ECO:0000256" key="4">
    <source>
        <dbReference type="ARBA" id="ARBA00022741"/>
    </source>
</evidence>
<comment type="function">
    <text evidence="9">Catalyzes a mechanistically unusual reaction, the ATP-dependent insertion of CO2 between the N7 and N8 nitrogen atoms of 7,8-diaminopelargonic acid (DAPA, also called 7,8-diammoniononanoate) to form a ureido ring.</text>
</comment>
<gene>
    <name evidence="9 10" type="primary">bioD</name>
    <name evidence="10" type="ORF">KKP3000_001123</name>
</gene>
<keyword evidence="11" id="KW-1185">Reference proteome</keyword>
<dbReference type="PANTHER" id="PTHR43210">
    <property type="entry name" value="DETHIOBIOTIN SYNTHETASE"/>
    <property type="match status" value="1"/>
</dbReference>
<dbReference type="SUPFAM" id="SSF52540">
    <property type="entry name" value="P-loop containing nucleoside triphosphate hydrolases"/>
    <property type="match status" value="1"/>
</dbReference>
<evidence type="ECO:0000256" key="8">
    <source>
        <dbReference type="ARBA" id="ARBA00047386"/>
    </source>
</evidence>
<dbReference type="EC" id="6.3.3.3" evidence="9"/>
<feature type="active site" evidence="9">
    <location>
        <position position="37"/>
    </location>
</feature>
<dbReference type="GO" id="GO:0004141">
    <property type="term" value="F:dethiobiotin synthase activity"/>
    <property type="evidence" value="ECO:0007669"/>
    <property type="project" value="UniProtKB-EC"/>
</dbReference>
<keyword evidence="2 9" id="KW-0436">Ligase</keyword>
<comment type="caution">
    <text evidence="10">The sequence shown here is derived from an EMBL/GenBank/DDBJ whole genome shotgun (WGS) entry which is preliminary data.</text>
</comment>
<dbReference type="PANTHER" id="PTHR43210:SF2">
    <property type="entry name" value="ATP-DEPENDENT DETHIOBIOTIN SYNTHETASE BIOD 2"/>
    <property type="match status" value="1"/>
</dbReference>
<sequence>MSGIFITATDTEIGKTLVGGGIVGALRARGIDIGVFKPMQSGHLAIDSAGDATRLKRLSGVRDGLEMICPFSYEEPLAPRLAMQRAKQKVTLDDIMTHYHTMQKRHHHLLVEGAGGLVVPYTSDALVADCAAVMNLPIIVIARSNLGTVNHAALTVAYAKARGLHVGGIIVNGYGRTQPVGTAEEHNPDMIREITGIDVLGVIPWLGSNPMEAVIIQAIESHVDMAKIEQLLS</sequence>
<dbReference type="NCBIfam" id="TIGR00347">
    <property type="entry name" value="bioD"/>
    <property type="match status" value="1"/>
</dbReference>
<keyword evidence="6 9" id="KW-0067">ATP-binding</keyword>
<keyword evidence="3 9" id="KW-0479">Metal-binding</keyword>
<evidence type="ECO:0000256" key="5">
    <source>
        <dbReference type="ARBA" id="ARBA00022756"/>
    </source>
</evidence>
<evidence type="ECO:0000256" key="7">
    <source>
        <dbReference type="ARBA" id="ARBA00022842"/>
    </source>
</evidence>
<keyword evidence="5 9" id="KW-0093">Biotin biosynthesis</keyword>
<protein>
    <recommendedName>
        <fullName evidence="9">ATP-dependent dethiobiotin synthetase BioD</fullName>
        <ecNumber evidence="9">6.3.3.3</ecNumber>
    </recommendedName>
    <alternativeName>
        <fullName evidence="9">DTB synthetase</fullName>
        <shortName evidence="9">DTBS</shortName>
    </alternativeName>
    <alternativeName>
        <fullName evidence="9">Dethiobiotin synthase</fullName>
    </alternativeName>
</protein>
<name>A0ABV5A8N8_9BACL</name>
<reference evidence="10 11" key="1">
    <citation type="journal article" date="2024" name="Int. J. Mol. Sci.">
        <title>Exploration of Alicyclobacillus spp. Genome in Search of Antibiotic Resistance.</title>
        <authorList>
            <person name="Bucka-Kolendo J."/>
            <person name="Kiousi D.E."/>
            <person name="Dekowska A."/>
            <person name="Mikolajczuk-Szczyrba A."/>
            <person name="Karadedos D.M."/>
            <person name="Michael P."/>
            <person name="Galanis A."/>
            <person name="Sokolowska B."/>
        </authorList>
    </citation>
    <scope>NUCLEOTIDE SEQUENCE [LARGE SCALE GENOMIC DNA]</scope>
    <source>
        <strain evidence="10 11">KKP 3000</strain>
    </source>
</reference>
<dbReference type="EMBL" id="JBDXSU010000001">
    <property type="protein sequence ID" value="MFB5188690.1"/>
    <property type="molecule type" value="Genomic_DNA"/>
</dbReference>
<dbReference type="HAMAP" id="MF_00336">
    <property type="entry name" value="BioD"/>
    <property type="match status" value="1"/>
</dbReference>
<evidence type="ECO:0000256" key="6">
    <source>
        <dbReference type="ARBA" id="ARBA00022840"/>
    </source>
</evidence>
<comment type="cofactor">
    <cofactor evidence="9">
        <name>Mg(2+)</name>
        <dbReference type="ChEBI" id="CHEBI:18420"/>
    </cofactor>
</comment>
<evidence type="ECO:0000313" key="11">
    <source>
        <dbReference type="Proteomes" id="UP001579974"/>
    </source>
</evidence>
<dbReference type="PIRSF" id="PIRSF006755">
    <property type="entry name" value="DTB_synth"/>
    <property type="match status" value="1"/>
</dbReference>
<dbReference type="Pfam" id="PF13500">
    <property type="entry name" value="AAA_26"/>
    <property type="match status" value="1"/>
</dbReference>
<keyword evidence="1 9" id="KW-0963">Cytoplasm</keyword>
<comment type="subunit">
    <text evidence="9">Homodimer.</text>
</comment>
<dbReference type="Proteomes" id="UP001579974">
    <property type="component" value="Unassembled WGS sequence"/>
</dbReference>
<keyword evidence="7 9" id="KW-0460">Magnesium</keyword>